<keyword evidence="3" id="KW-1185">Reference proteome</keyword>
<gene>
    <name evidence="2" type="primary">sufD</name>
    <name evidence="2" type="ORF">HDIA_2956</name>
</gene>
<dbReference type="PANTHER" id="PTHR43575:SF1">
    <property type="entry name" value="PROTEIN ABCI7, CHLOROPLASTIC"/>
    <property type="match status" value="1"/>
</dbReference>
<dbReference type="Proteomes" id="UP000223606">
    <property type="component" value="Chromosome 1"/>
</dbReference>
<dbReference type="AlphaFoldDB" id="A0A2C9D857"/>
<dbReference type="RefSeq" id="WP_099556874.1">
    <property type="nucleotide sequence ID" value="NZ_LT960614.1"/>
</dbReference>
<dbReference type="OrthoDB" id="9768262at2"/>
<dbReference type="Pfam" id="PF01458">
    <property type="entry name" value="SUFBD_core"/>
    <property type="match status" value="1"/>
</dbReference>
<protein>
    <submittedName>
        <fullName evidence="2">FeS cluster assembly protein SufD</fullName>
    </submittedName>
</protein>
<evidence type="ECO:0000313" key="2">
    <source>
        <dbReference type="EMBL" id="SON56497.1"/>
    </source>
</evidence>
<feature type="domain" description="SUF system FeS cluster assembly SufBD core" evidence="1">
    <location>
        <begin position="174"/>
        <end position="398"/>
    </location>
</feature>
<sequence>MTVVEPIRMKTAAEEGLAAIFDAAIDSLPGTDAVGEARRKAFALIRDKGLPHRRIEAFHYTDLRSLLRSVPPLAAVAPDAVEDALVADAMLVGFTNGRLTHLPEEIEGVAFTSFTDVVASASSFDVAVKDDPADTVPSLNAAFATDGARIVVSKDVPAGTVIELQSVFVGEGQVHLAHRIVVEPGAEVTIVDRQSGPRLTDYLSTEVLDIAVGEGAKATLVRLQEEGDTATRLDRLSVTLAEKADFALHAVATGAGLWRSEINLTIAGDHVNATLQGASLLKGRQHGDVTMFVDHAALHGTSKETFKAVVTDEARGVFQGKILVEPGAQKTDGKMMSNGLLLSDKADFLTKPELEIFADDVVCGHGATCGDIDETHLFYLMARGIPRHEAERLLVAAFVEEVIDEIENEALKEALEGRIEAWLAARSQAAAA</sequence>
<evidence type="ECO:0000259" key="1">
    <source>
        <dbReference type="Pfam" id="PF01458"/>
    </source>
</evidence>
<dbReference type="PANTHER" id="PTHR43575">
    <property type="entry name" value="PROTEIN ABCI7, CHLOROPLASTIC"/>
    <property type="match status" value="1"/>
</dbReference>
<evidence type="ECO:0000313" key="3">
    <source>
        <dbReference type="Proteomes" id="UP000223606"/>
    </source>
</evidence>
<dbReference type="InterPro" id="IPR011542">
    <property type="entry name" value="SUF_FeS_clus_asmbl_SufD"/>
</dbReference>
<dbReference type="NCBIfam" id="TIGR01981">
    <property type="entry name" value="sufD"/>
    <property type="match status" value="1"/>
</dbReference>
<name>A0A2C9D857_9HYPH</name>
<dbReference type="InterPro" id="IPR000825">
    <property type="entry name" value="SUF_FeS_clus_asmbl_SufBD_core"/>
</dbReference>
<reference evidence="3" key="1">
    <citation type="submission" date="2017-09" db="EMBL/GenBank/DDBJ databases">
        <title>Genome sequence of Nannocystis excedens DSM 71.</title>
        <authorList>
            <person name="Blom J."/>
        </authorList>
    </citation>
    <scope>NUCLEOTIDE SEQUENCE [LARGE SCALE GENOMIC DNA]</scope>
    <source>
        <strain evidence="3">type strain: E19</strain>
    </source>
</reference>
<dbReference type="InterPro" id="IPR055346">
    <property type="entry name" value="Fe-S_cluster_assembly_SufBD"/>
</dbReference>
<dbReference type="EMBL" id="LT960614">
    <property type="protein sequence ID" value="SON56497.1"/>
    <property type="molecule type" value="Genomic_DNA"/>
</dbReference>
<dbReference type="InterPro" id="IPR037284">
    <property type="entry name" value="SUF_FeS_clus_asmbl_SufBD_sf"/>
</dbReference>
<dbReference type="GO" id="GO:0016226">
    <property type="term" value="P:iron-sulfur cluster assembly"/>
    <property type="evidence" value="ECO:0007669"/>
    <property type="project" value="InterPro"/>
</dbReference>
<proteinExistence type="predicted"/>
<dbReference type="KEGG" id="hdi:HDIA_2956"/>
<accession>A0A2C9D857</accession>
<organism evidence="2 3">
    <name type="scientific">Hartmannibacter diazotrophicus</name>
    <dbReference type="NCBI Taxonomy" id="1482074"/>
    <lineage>
        <taxon>Bacteria</taxon>
        <taxon>Pseudomonadati</taxon>
        <taxon>Pseudomonadota</taxon>
        <taxon>Alphaproteobacteria</taxon>
        <taxon>Hyphomicrobiales</taxon>
        <taxon>Pleomorphomonadaceae</taxon>
        <taxon>Hartmannibacter</taxon>
    </lineage>
</organism>
<dbReference type="SUPFAM" id="SSF101960">
    <property type="entry name" value="Stabilizer of iron transporter SufD"/>
    <property type="match status" value="1"/>
</dbReference>